<keyword evidence="6" id="KW-0808">Transferase</keyword>
<evidence type="ECO:0000259" key="16">
    <source>
        <dbReference type="PROSITE" id="PS50885"/>
    </source>
</evidence>
<dbReference type="Proteomes" id="UP001228376">
    <property type="component" value="Unassembled WGS sequence"/>
</dbReference>
<feature type="transmembrane region" description="Helical" evidence="14">
    <location>
        <begin position="13"/>
        <end position="37"/>
    </location>
</feature>
<dbReference type="GO" id="GO:0005524">
    <property type="term" value="F:ATP binding"/>
    <property type="evidence" value="ECO:0007669"/>
    <property type="project" value="UniProtKB-KW"/>
</dbReference>
<evidence type="ECO:0000256" key="6">
    <source>
        <dbReference type="ARBA" id="ARBA00022679"/>
    </source>
</evidence>
<dbReference type="PROSITE" id="PS50885">
    <property type="entry name" value="HAMP"/>
    <property type="match status" value="1"/>
</dbReference>
<dbReference type="Pfam" id="PF00672">
    <property type="entry name" value="HAMP"/>
    <property type="match status" value="1"/>
</dbReference>
<dbReference type="Gene3D" id="3.30.565.10">
    <property type="entry name" value="Histidine kinase-like ATPase, C-terminal domain"/>
    <property type="match status" value="1"/>
</dbReference>
<keyword evidence="4" id="KW-1003">Cell membrane</keyword>
<dbReference type="PROSITE" id="PS50109">
    <property type="entry name" value="HIS_KIN"/>
    <property type="match status" value="1"/>
</dbReference>
<dbReference type="InterPro" id="IPR003661">
    <property type="entry name" value="HisK_dim/P_dom"/>
</dbReference>
<keyword evidence="9" id="KW-0418">Kinase</keyword>
<dbReference type="InterPro" id="IPR005467">
    <property type="entry name" value="His_kinase_dom"/>
</dbReference>
<dbReference type="SMART" id="SM00388">
    <property type="entry name" value="HisKA"/>
    <property type="match status" value="1"/>
</dbReference>
<evidence type="ECO:0000313" key="18">
    <source>
        <dbReference type="Proteomes" id="UP001228376"/>
    </source>
</evidence>
<feature type="transmembrane region" description="Helical" evidence="14">
    <location>
        <begin position="62"/>
        <end position="84"/>
    </location>
</feature>
<evidence type="ECO:0000256" key="13">
    <source>
        <dbReference type="ARBA" id="ARBA00023136"/>
    </source>
</evidence>
<dbReference type="Pfam" id="PF02518">
    <property type="entry name" value="HATPase_c"/>
    <property type="match status" value="1"/>
</dbReference>
<dbReference type="PANTHER" id="PTHR45528:SF1">
    <property type="entry name" value="SENSOR HISTIDINE KINASE CPXA"/>
    <property type="match status" value="1"/>
</dbReference>
<dbReference type="InterPro" id="IPR050398">
    <property type="entry name" value="HssS/ArlS-like"/>
</dbReference>
<evidence type="ECO:0000256" key="11">
    <source>
        <dbReference type="ARBA" id="ARBA00022989"/>
    </source>
</evidence>
<organism evidence="17 18">
    <name type="scientific">Tigheibacillus jepli</name>
    <dbReference type="NCBI Taxonomy" id="3035914"/>
    <lineage>
        <taxon>Bacteria</taxon>
        <taxon>Bacillati</taxon>
        <taxon>Bacillota</taxon>
        <taxon>Bacilli</taxon>
        <taxon>Bacillales</taxon>
        <taxon>Bacillaceae</taxon>
        <taxon>Tigheibacillus</taxon>
    </lineage>
</organism>
<dbReference type="InterPro" id="IPR004358">
    <property type="entry name" value="Sig_transdc_His_kin-like_C"/>
</dbReference>
<keyword evidence="12" id="KW-0902">Two-component regulatory system</keyword>
<comment type="catalytic activity">
    <reaction evidence="1">
        <text>ATP + protein L-histidine = ADP + protein N-phospho-L-histidine.</text>
        <dbReference type="EC" id="2.7.13.3"/>
    </reaction>
</comment>
<dbReference type="SUPFAM" id="SSF55874">
    <property type="entry name" value="ATPase domain of HSP90 chaperone/DNA topoisomerase II/histidine kinase"/>
    <property type="match status" value="1"/>
</dbReference>
<dbReference type="InterPro" id="IPR003660">
    <property type="entry name" value="HAMP_dom"/>
</dbReference>
<dbReference type="SUPFAM" id="SSF47384">
    <property type="entry name" value="Homodimeric domain of signal transducing histidine kinase"/>
    <property type="match status" value="1"/>
</dbReference>
<sequence>MNKHKWRFLPKQILWRLTLTNIVVIAFFIILSTWAIYNTACFLADGMGLMTPNKQGQFNSTLFQYLWIFSVSAIVIGSFIHFYVTKKLIRPLRKLIESTKRMKQGDYPDPIEEKFPDETGQLIGHFNDLIQQLKDNQAHRQKLVSDLSHELRTPLSNLNGYLSALKSGVITGDLQLYQSLYEEVSKLTNMVEQLDQLKEWDYVSKQRFLEKESIDIVQLIEQAVRMFQWSLKRAGIQCEIQMEPGTVTVNREAISQVISNLLDNAIRYYQGEGPIAVKGKRLESVYEFTITGPGKKIPEAEQAKIFERFYRLDPSRARATGGTGLGLAISKEIVEQHQGKIGIRSTGEVHTFWFSLPVGN</sequence>
<gene>
    <name evidence="17" type="ORF">P5G51_014915</name>
</gene>
<proteinExistence type="predicted"/>
<dbReference type="PANTHER" id="PTHR45528">
    <property type="entry name" value="SENSOR HISTIDINE KINASE CPXA"/>
    <property type="match status" value="1"/>
</dbReference>
<keyword evidence="7 14" id="KW-0812">Transmembrane</keyword>
<evidence type="ECO:0000256" key="2">
    <source>
        <dbReference type="ARBA" id="ARBA00004651"/>
    </source>
</evidence>
<dbReference type="Pfam" id="PF00512">
    <property type="entry name" value="HisKA"/>
    <property type="match status" value="1"/>
</dbReference>
<dbReference type="EC" id="2.7.13.3" evidence="3"/>
<accession>A0ABU5CKW8</accession>
<reference evidence="17 18" key="1">
    <citation type="submission" date="2023-10" db="EMBL/GenBank/DDBJ databases">
        <title>179-bfca-hs.</title>
        <authorList>
            <person name="Miliotis G."/>
            <person name="Sengupta P."/>
            <person name="Hameed A."/>
            <person name="Chuvochina M."/>
            <person name="Mcdonagh F."/>
            <person name="Simpson A.C."/>
            <person name="Singh N.K."/>
            <person name="Rekha P.D."/>
            <person name="Raman K."/>
            <person name="Hugenholtz P."/>
            <person name="Venkateswaran K."/>
        </authorList>
    </citation>
    <scope>NUCLEOTIDE SEQUENCE [LARGE SCALE GENOMIC DNA]</scope>
    <source>
        <strain evidence="17 18">179-BFC-A-HS</strain>
    </source>
</reference>
<keyword evidence="5" id="KW-0597">Phosphoprotein</keyword>
<keyword evidence="13 14" id="KW-0472">Membrane</keyword>
<dbReference type="Gene3D" id="6.10.340.10">
    <property type="match status" value="1"/>
</dbReference>
<feature type="domain" description="HAMP" evidence="16">
    <location>
        <begin position="86"/>
        <end position="138"/>
    </location>
</feature>
<keyword evidence="10 17" id="KW-0067">ATP-binding</keyword>
<keyword evidence="11 14" id="KW-1133">Transmembrane helix</keyword>
<dbReference type="CDD" id="cd00082">
    <property type="entry name" value="HisKA"/>
    <property type="match status" value="1"/>
</dbReference>
<dbReference type="InterPro" id="IPR036890">
    <property type="entry name" value="HATPase_C_sf"/>
</dbReference>
<dbReference type="InterPro" id="IPR036097">
    <property type="entry name" value="HisK_dim/P_sf"/>
</dbReference>
<evidence type="ECO:0000256" key="3">
    <source>
        <dbReference type="ARBA" id="ARBA00012438"/>
    </source>
</evidence>
<dbReference type="SMART" id="SM00387">
    <property type="entry name" value="HATPase_c"/>
    <property type="match status" value="1"/>
</dbReference>
<evidence type="ECO:0000256" key="4">
    <source>
        <dbReference type="ARBA" id="ARBA00022475"/>
    </source>
</evidence>
<evidence type="ECO:0000313" key="17">
    <source>
        <dbReference type="EMBL" id="MDY0406482.1"/>
    </source>
</evidence>
<feature type="domain" description="Histidine kinase" evidence="15">
    <location>
        <begin position="146"/>
        <end position="360"/>
    </location>
</feature>
<dbReference type="PRINTS" id="PR00344">
    <property type="entry name" value="BCTRLSENSOR"/>
</dbReference>
<dbReference type="Gene3D" id="1.10.287.130">
    <property type="match status" value="1"/>
</dbReference>
<evidence type="ECO:0000259" key="15">
    <source>
        <dbReference type="PROSITE" id="PS50109"/>
    </source>
</evidence>
<keyword evidence="18" id="KW-1185">Reference proteome</keyword>
<evidence type="ECO:0000256" key="12">
    <source>
        <dbReference type="ARBA" id="ARBA00023012"/>
    </source>
</evidence>
<protein>
    <recommendedName>
        <fullName evidence="3">histidine kinase</fullName>
        <ecNumber evidence="3">2.7.13.3</ecNumber>
    </recommendedName>
</protein>
<dbReference type="SUPFAM" id="SSF158472">
    <property type="entry name" value="HAMP domain-like"/>
    <property type="match status" value="1"/>
</dbReference>
<dbReference type="RefSeq" id="WP_306066586.1">
    <property type="nucleotide sequence ID" value="NZ_JAROCA020000002.1"/>
</dbReference>
<evidence type="ECO:0000256" key="9">
    <source>
        <dbReference type="ARBA" id="ARBA00022777"/>
    </source>
</evidence>
<dbReference type="SMART" id="SM00304">
    <property type="entry name" value="HAMP"/>
    <property type="match status" value="1"/>
</dbReference>
<comment type="subcellular location">
    <subcellularLocation>
        <location evidence="2">Cell membrane</location>
        <topology evidence="2">Multi-pass membrane protein</topology>
    </subcellularLocation>
</comment>
<dbReference type="CDD" id="cd06225">
    <property type="entry name" value="HAMP"/>
    <property type="match status" value="1"/>
</dbReference>
<evidence type="ECO:0000256" key="5">
    <source>
        <dbReference type="ARBA" id="ARBA00022553"/>
    </source>
</evidence>
<evidence type="ECO:0000256" key="7">
    <source>
        <dbReference type="ARBA" id="ARBA00022692"/>
    </source>
</evidence>
<dbReference type="InterPro" id="IPR003594">
    <property type="entry name" value="HATPase_dom"/>
</dbReference>
<evidence type="ECO:0000256" key="1">
    <source>
        <dbReference type="ARBA" id="ARBA00000085"/>
    </source>
</evidence>
<dbReference type="EMBL" id="JAROCA020000002">
    <property type="protein sequence ID" value="MDY0406482.1"/>
    <property type="molecule type" value="Genomic_DNA"/>
</dbReference>
<comment type="caution">
    <text evidence="17">The sequence shown here is derived from an EMBL/GenBank/DDBJ whole genome shotgun (WGS) entry which is preliminary data.</text>
</comment>
<evidence type="ECO:0000256" key="8">
    <source>
        <dbReference type="ARBA" id="ARBA00022741"/>
    </source>
</evidence>
<evidence type="ECO:0000256" key="10">
    <source>
        <dbReference type="ARBA" id="ARBA00022840"/>
    </source>
</evidence>
<keyword evidence="8" id="KW-0547">Nucleotide-binding</keyword>
<name>A0ABU5CKW8_9BACI</name>
<evidence type="ECO:0000256" key="14">
    <source>
        <dbReference type="SAM" id="Phobius"/>
    </source>
</evidence>
<dbReference type="CDD" id="cd00075">
    <property type="entry name" value="HATPase"/>
    <property type="match status" value="1"/>
</dbReference>